<sequence>MQVPVPPPPPPVYPGVPMSQFSPTTPYMTPLQNHQQQQQQGTTTTSSTVVMSTGGGQTLCPTCRQPLVVVDNLCMIVFIIIMVVMCFPFGLIYLCCLPPRKSLRCVVCDKNVCPA</sequence>
<name>A0A085MWT1_9BILA</name>
<evidence type="ECO:0000256" key="1">
    <source>
        <dbReference type="SAM" id="MobiDB-lite"/>
    </source>
</evidence>
<feature type="compositionally biased region" description="Low complexity" evidence="1">
    <location>
        <begin position="35"/>
        <end position="49"/>
    </location>
</feature>
<dbReference type="Proteomes" id="UP000030758">
    <property type="component" value="Unassembled WGS sequence"/>
</dbReference>
<evidence type="ECO:0000313" key="4">
    <source>
        <dbReference type="EMBL" id="KFD61677.1"/>
    </source>
</evidence>
<gene>
    <name evidence="3" type="ORF">M513_04747</name>
    <name evidence="4" type="ORF">M514_04747</name>
</gene>
<dbReference type="AlphaFoldDB" id="A0A085MWT1"/>
<keyword evidence="2" id="KW-0472">Membrane</keyword>
<proteinExistence type="predicted"/>
<feature type="transmembrane region" description="Helical" evidence="2">
    <location>
        <begin position="75"/>
        <end position="94"/>
    </location>
</feature>
<feature type="compositionally biased region" description="Polar residues" evidence="1">
    <location>
        <begin position="20"/>
        <end position="34"/>
    </location>
</feature>
<dbReference type="EMBL" id="KL363208">
    <property type="protein sequence ID" value="KFD54404.1"/>
    <property type="molecule type" value="Genomic_DNA"/>
</dbReference>
<evidence type="ECO:0008006" key="6">
    <source>
        <dbReference type="Google" id="ProtNLM"/>
    </source>
</evidence>
<evidence type="ECO:0000313" key="3">
    <source>
        <dbReference type="EMBL" id="KFD54404.1"/>
    </source>
</evidence>
<reference evidence="4 5" key="1">
    <citation type="journal article" date="2014" name="Nat. Genet.">
        <title>Genome and transcriptome of the porcine whipworm Trichuris suis.</title>
        <authorList>
            <person name="Jex A.R."/>
            <person name="Nejsum P."/>
            <person name="Schwarz E.M."/>
            <person name="Hu L."/>
            <person name="Young N.D."/>
            <person name="Hall R.S."/>
            <person name="Korhonen P.K."/>
            <person name="Liao S."/>
            <person name="Thamsborg S."/>
            <person name="Xia J."/>
            <person name="Xu P."/>
            <person name="Wang S."/>
            <person name="Scheerlinck J.P."/>
            <person name="Hofmann A."/>
            <person name="Sternberg P.W."/>
            <person name="Wang J."/>
            <person name="Gasser R.B."/>
        </authorList>
    </citation>
    <scope>NUCLEOTIDE SEQUENCE [LARGE SCALE GENOMIC DNA]</scope>
    <source>
        <strain evidence="4">DCEP-RM93F</strain>
        <strain evidence="3">DCEP-RM93M</strain>
    </source>
</reference>
<dbReference type="EMBL" id="KL367615">
    <property type="protein sequence ID" value="KFD61677.1"/>
    <property type="molecule type" value="Genomic_DNA"/>
</dbReference>
<evidence type="ECO:0000313" key="5">
    <source>
        <dbReference type="Proteomes" id="UP000030764"/>
    </source>
</evidence>
<keyword evidence="5" id="KW-1185">Reference proteome</keyword>
<keyword evidence="2" id="KW-1133">Transmembrane helix</keyword>
<evidence type="ECO:0000256" key="2">
    <source>
        <dbReference type="SAM" id="Phobius"/>
    </source>
</evidence>
<accession>A0A085MWT1</accession>
<dbReference type="Proteomes" id="UP000030764">
    <property type="component" value="Unassembled WGS sequence"/>
</dbReference>
<organism evidence="4">
    <name type="scientific">Trichuris suis</name>
    <name type="common">pig whipworm</name>
    <dbReference type="NCBI Taxonomy" id="68888"/>
    <lineage>
        <taxon>Eukaryota</taxon>
        <taxon>Metazoa</taxon>
        <taxon>Ecdysozoa</taxon>
        <taxon>Nematoda</taxon>
        <taxon>Enoplea</taxon>
        <taxon>Dorylaimia</taxon>
        <taxon>Trichinellida</taxon>
        <taxon>Trichuridae</taxon>
        <taxon>Trichuris</taxon>
    </lineage>
</organism>
<protein>
    <recommendedName>
        <fullName evidence="6">Brain protein I3</fullName>
    </recommendedName>
</protein>
<feature type="region of interest" description="Disordered" evidence="1">
    <location>
        <begin position="20"/>
        <end position="49"/>
    </location>
</feature>
<keyword evidence="2" id="KW-0812">Transmembrane</keyword>